<reference evidence="3 4" key="1">
    <citation type="submission" date="2016-07" db="EMBL/GenBank/DDBJ databases">
        <title>Multiple horizontal gene transfer events from other fungi enriched the ability of initially mycotrophic Trichoderma (Ascomycota) to feed on dead plant biomass.</title>
        <authorList>
            <consortium name="DOE Joint Genome Institute"/>
            <person name="Aerts A."/>
            <person name="Atanasova L."/>
            <person name="Chenthamara K."/>
            <person name="Zhang J."/>
            <person name="Grujic M."/>
            <person name="Henrissat B."/>
            <person name="Kuo A."/>
            <person name="Salamov A."/>
            <person name="Lipzen A."/>
            <person name="Labutti K."/>
            <person name="Barry K."/>
            <person name="Miao Y."/>
            <person name="Rahimi M.J."/>
            <person name="Shen Q."/>
            <person name="Grigoriev I.V."/>
            <person name="Kubicek C.P."/>
            <person name="Druzhinina I.S."/>
        </authorList>
    </citation>
    <scope>NUCLEOTIDE SEQUENCE [LARGE SCALE GENOMIC DNA]</scope>
    <source>
        <strain evidence="3 4">CBS 226.95</strain>
    </source>
</reference>
<organism evidence="3 4">
    <name type="scientific">Trichoderma harzianum CBS 226.95</name>
    <dbReference type="NCBI Taxonomy" id="983964"/>
    <lineage>
        <taxon>Eukaryota</taxon>
        <taxon>Fungi</taxon>
        <taxon>Dikarya</taxon>
        <taxon>Ascomycota</taxon>
        <taxon>Pezizomycotina</taxon>
        <taxon>Sordariomycetes</taxon>
        <taxon>Hypocreomycetidae</taxon>
        <taxon>Hypocreales</taxon>
        <taxon>Hypocreaceae</taxon>
        <taxon>Trichoderma</taxon>
    </lineage>
</organism>
<name>A0A2T4AMI7_TRIHA</name>
<accession>A0A2T4AMI7</accession>
<protein>
    <submittedName>
        <fullName evidence="3">Uncharacterized protein</fullName>
    </submittedName>
</protein>
<evidence type="ECO:0000313" key="4">
    <source>
        <dbReference type="Proteomes" id="UP000241690"/>
    </source>
</evidence>
<evidence type="ECO:0000256" key="1">
    <source>
        <dbReference type="SAM" id="MobiDB-lite"/>
    </source>
</evidence>
<dbReference type="AlphaFoldDB" id="A0A2T4AMI7"/>
<sequence length="183" mass="20060">MEQGFACWLALLCLWLLSRRVAEAKQSTAKQSLRPDSQGSHALCGSRAESDQAFVLEQGKSTAQPSIDGLPMPSTASIASTAWQRALVRRVAPSSPFEVGALCWDPADRYWESRGQVQRESPEDGVASCVAAWFRTKDTGWRLAQRHRRNVARTHHNPGDTSSGWAGSLQAMAVDRKAGSRSH</sequence>
<dbReference type="GeneID" id="36624376"/>
<feature type="region of interest" description="Disordered" evidence="1">
    <location>
        <begin position="153"/>
        <end position="183"/>
    </location>
</feature>
<gene>
    <name evidence="3" type="ORF">M431DRAFT_479783</name>
</gene>
<keyword evidence="4" id="KW-1185">Reference proteome</keyword>
<evidence type="ECO:0000313" key="3">
    <source>
        <dbReference type="EMBL" id="PTB58286.1"/>
    </source>
</evidence>
<keyword evidence="2" id="KW-0732">Signal</keyword>
<dbReference type="EMBL" id="KZ679677">
    <property type="protein sequence ID" value="PTB58286.1"/>
    <property type="molecule type" value="Genomic_DNA"/>
</dbReference>
<feature type="signal peptide" evidence="2">
    <location>
        <begin position="1"/>
        <end position="24"/>
    </location>
</feature>
<evidence type="ECO:0000256" key="2">
    <source>
        <dbReference type="SAM" id="SignalP"/>
    </source>
</evidence>
<dbReference type="Proteomes" id="UP000241690">
    <property type="component" value="Unassembled WGS sequence"/>
</dbReference>
<proteinExistence type="predicted"/>
<dbReference type="RefSeq" id="XP_024777963.1">
    <property type="nucleotide sequence ID" value="XM_024915807.1"/>
</dbReference>
<feature type="chain" id="PRO_5015575404" evidence="2">
    <location>
        <begin position="25"/>
        <end position="183"/>
    </location>
</feature>
<feature type="compositionally biased region" description="Basic and acidic residues" evidence="1">
    <location>
        <begin position="174"/>
        <end position="183"/>
    </location>
</feature>